<feature type="domain" description="Histidine kinase" evidence="9">
    <location>
        <begin position="217"/>
        <end position="430"/>
    </location>
</feature>
<evidence type="ECO:0000256" key="5">
    <source>
        <dbReference type="ARBA" id="ARBA00022741"/>
    </source>
</evidence>
<keyword evidence="8" id="KW-0902">Two-component regulatory system</keyword>
<dbReference type="Proteomes" id="UP000031938">
    <property type="component" value="Unassembled WGS sequence"/>
</dbReference>
<evidence type="ECO:0000259" key="9">
    <source>
        <dbReference type="PROSITE" id="PS50109"/>
    </source>
</evidence>
<dbReference type="PANTHER" id="PTHR43711:SF1">
    <property type="entry name" value="HISTIDINE KINASE 1"/>
    <property type="match status" value="1"/>
</dbReference>
<dbReference type="InterPro" id="IPR036097">
    <property type="entry name" value="HisK_dim/P_sf"/>
</dbReference>
<keyword evidence="11" id="KW-1185">Reference proteome</keyword>
<dbReference type="InterPro" id="IPR005467">
    <property type="entry name" value="His_kinase_dom"/>
</dbReference>
<comment type="caution">
    <text evidence="10">The sequence shown here is derived from an EMBL/GenBank/DDBJ whole genome shotgun (WGS) entry which is preliminary data.</text>
</comment>
<evidence type="ECO:0000256" key="8">
    <source>
        <dbReference type="ARBA" id="ARBA00023012"/>
    </source>
</evidence>
<evidence type="ECO:0000256" key="2">
    <source>
        <dbReference type="ARBA" id="ARBA00012438"/>
    </source>
</evidence>
<gene>
    <name evidence="10" type="ORF">KP78_02100</name>
</gene>
<dbReference type="Pfam" id="PF14417">
    <property type="entry name" value="MEDS"/>
    <property type="match status" value="1"/>
</dbReference>
<dbReference type="GO" id="GO:0005524">
    <property type="term" value="F:ATP binding"/>
    <property type="evidence" value="ECO:0007669"/>
    <property type="project" value="UniProtKB-KW"/>
</dbReference>
<sequence length="430" mass="49806">MKTNIQLTKNLQVSSGGHILYLYDEIDRYVRNAVSYIVTGSQENHHIFFIDRMERFQLINEELKTRLSKEDLKKVHFIDSYDFYNLNGDFNTSIIVDYFQKIVQPLIESGTPFRTWAHVEWNEQKEIFSRLVEYETSADTAVNDLKIISVCAYSGARITSSIQIKMMSNHEYVMTDDELLQSHLYKKKKVVFPSLSIQAEIQSEMDLYKRKLDFINVISHEVRNPLTVIKAYGSLILSNEQKLSEDGVKKLKSIVDYVDVIDHEITNIIRTEQMLSADELWKLERIDPLTAIDEVLYFMNTKARCENIELVTNISLPNICINSNVIGFNLLLSNLLSNAIKYSYEKKEVYLAAYVKNKDLVITVKDYGIGMAEHQVAKLFYKYEKMNLEKTGQGVGMYTVNLLVKHFQGSIYVKSKVNEGTEIRVEFPLL</sequence>
<dbReference type="InterPro" id="IPR025847">
    <property type="entry name" value="MEDS_domain"/>
</dbReference>
<comment type="catalytic activity">
    <reaction evidence="1">
        <text>ATP + protein L-histidine = ADP + protein N-phospho-L-histidine.</text>
        <dbReference type="EC" id="2.7.13.3"/>
    </reaction>
</comment>
<dbReference type="Pfam" id="PF00512">
    <property type="entry name" value="HisKA"/>
    <property type="match status" value="1"/>
</dbReference>
<dbReference type="PROSITE" id="PS50109">
    <property type="entry name" value="HIS_KIN"/>
    <property type="match status" value="1"/>
</dbReference>
<dbReference type="SMART" id="SM00388">
    <property type="entry name" value="HisKA"/>
    <property type="match status" value="1"/>
</dbReference>
<dbReference type="EMBL" id="JXRP01000006">
    <property type="protein sequence ID" value="KIL51840.1"/>
    <property type="molecule type" value="Genomic_DNA"/>
</dbReference>
<dbReference type="GO" id="GO:0000155">
    <property type="term" value="F:phosphorelay sensor kinase activity"/>
    <property type="evidence" value="ECO:0007669"/>
    <property type="project" value="InterPro"/>
</dbReference>
<dbReference type="InterPro" id="IPR050736">
    <property type="entry name" value="Sensor_HK_Regulatory"/>
</dbReference>
<keyword evidence="3" id="KW-0597">Phosphoprotein</keyword>
<dbReference type="AlphaFoldDB" id="A0A0C2RNI7"/>
<dbReference type="PANTHER" id="PTHR43711">
    <property type="entry name" value="TWO-COMPONENT HISTIDINE KINASE"/>
    <property type="match status" value="1"/>
</dbReference>
<dbReference type="InterPro" id="IPR003594">
    <property type="entry name" value="HATPase_dom"/>
</dbReference>
<evidence type="ECO:0000256" key="7">
    <source>
        <dbReference type="ARBA" id="ARBA00022840"/>
    </source>
</evidence>
<keyword evidence="4 10" id="KW-0808">Transferase</keyword>
<evidence type="ECO:0000256" key="4">
    <source>
        <dbReference type="ARBA" id="ARBA00022679"/>
    </source>
</evidence>
<evidence type="ECO:0000256" key="6">
    <source>
        <dbReference type="ARBA" id="ARBA00022777"/>
    </source>
</evidence>
<dbReference type="InterPro" id="IPR003661">
    <property type="entry name" value="HisK_dim/P_dom"/>
</dbReference>
<dbReference type="SUPFAM" id="SSF47384">
    <property type="entry name" value="Homodimeric domain of signal transducing histidine kinase"/>
    <property type="match status" value="1"/>
</dbReference>
<dbReference type="SMART" id="SM00387">
    <property type="entry name" value="HATPase_c"/>
    <property type="match status" value="1"/>
</dbReference>
<dbReference type="InterPro" id="IPR036890">
    <property type="entry name" value="HATPase_C_sf"/>
</dbReference>
<dbReference type="OrthoDB" id="2855396at2"/>
<evidence type="ECO:0000256" key="3">
    <source>
        <dbReference type="ARBA" id="ARBA00022553"/>
    </source>
</evidence>
<keyword evidence="6 10" id="KW-0418">Kinase</keyword>
<dbReference type="STRING" id="889306.KP78_02100"/>
<dbReference type="CDD" id="cd00082">
    <property type="entry name" value="HisKA"/>
    <property type="match status" value="1"/>
</dbReference>
<evidence type="ECO:0000256" key="1">
    <source>
        <dbReference type="ARBA" id="ARBA00000085"/>
    </source>
</evidence>
<accession>A0A0C2RNI7</accession>
<keyword evidence="7" id="KW-0067">ATP-binding</keyword>
<name>A0A0C2RNI7_9BACL</name>
<reference evidence="10 11" key="1">
    <citation type="submission" date="2015-01" db="EMBL/GenBank/DDBJ databases">
        <title>Genome sequencing of Jeotgalibacillus soli.</title>
        <authorList>
            <person name="Goh K.M."/>
            <person name="Chan K.-G."/>
            <person name="Yaakop A.S."/>
            <person name="Ee R."/>
            <person name="Gan H.M."/>
            <person name="Chan C.S."/>
        </authorList>
    </citation>
    <scope>NUCLEOTIDE SEQUENCE [LARGE SCALE GENOMIC DNA]</scope>
    <source>
        <strain evidence="10 11">P9</strain>
    </source>
</reference>
<organism evidence="10 11">
    <name type="scientific">Jeotgalibacillus soli</name>
    <dbReference type="NCBI Taxonomy" id="889306"/>
    <lineage>
        <taxon>Bacteria</taxon>
        <taxon>Bacillati</taxon>
        <taxon>Bacillota</taxon>
        <taxon>Bacilli</taxon>
        <taxon>Bacillales</taxon>
        <taxon>Caryophanaceae</taxon>
        <taxon>Jeotgalibacillus</taxon>
    </lineage>
</organism>
<dbReference type="Gene3D" id="3.30.565.10">
    <property type="entry name" value="Histidine kinase-like ATPase, C-terminal domain"/>
    <property type="match status" value="1"/>
</dbReference>
<protein>
    <recommendedName>
        <fullName evidence="2">histidine kinase</fullName>
        <ecNumber evidence="2">2.7.13.3</ecNumber>
    </recommendedName>
</protein>
<dbReference type="PRINTS" id="PR00344">
    <property type="entry name" value="BCTRLSENSOR"/>
</dbReference>
<dbReference type="EC" id="2.7.13.3" evidence="2"/>
<dbReference type="SUPFAM" id="SSF55874">
    <property type="entry name" value="ATPase domain of HSP90 chaperone/DNA topoisomerase II/histidine kinase"/>
    <property type="match status" value="1"/>
</dbReference>
<dbReference type="PATRIC" id="fig|889306.3.peg.214"/>
<dbReference type="RefSeq" id="WP_041085589.1">
    <property type="nucleotide sequence ID" value="NZ_JXRP01000006.1"/>
</dbReference>
<dbReference type="Pfam" id="PF02518">
    <property type="entry name" value="HATPase_c"/>
    <property type="match status" value="1"/>
</dbReference>
<evidence type="ECO:0000313" key="11">
    <source>
        <dbReference type="Proteomes" id="UP000031938"/>
    </source>
</evidence>
<dbReference type="InterPro" id="IPR004358">
    <property type="entry name" value="Sig_transdc_His_kin-like_C"/>
</dbReference>
<evidence type="ECO:0000313" key="10">
    <source>
        <dbReference type="EMBL" id="KIL51840.1"/>
    </source>
</evidence>
<keyword evidence="5" id="KW-0547">Nucleotide-binding</keyword>
<proteinExistence type="predicted"/>
<dbReference type="Gene3D" id="1.10.287.130">
    <property type="match status" value="1"/>
</dbReference>